<feature type="compositionally biased region" description="Basic and acidic residues" evidence="4">
    <location>
        <begin position="169"/>
        <end position="182"/>
    </location>
</feature>
<evidence type="ECO:0000313" key="7">
    <source>
        <dbReference type="EMBL" id="KAJ3665798.1"/>
    </source>
</evidence>
<protein>
    <recommendedName>
        <fullName evidence="5">CHHC U11-48K-type domain-containing protein</fullName>
    </recommendedName>
</protein>
<organism evidence="6 8">
    <name type="scientific">Zophobas morio</name>
    <dbReference type="NCBI Taxonomy" id="2755281"/>
    <lineage>
        <taxon>Eukaryota</taxon>
        <taxon>Metazoa</taxon>
        <taxon>Ecdysozoa</taxon>
        <taxon>Arthropoda</taxon>
        <taxon>Hexapoda</taxon>
        <taxon>Insecta</taxon>
        <taxon>Pterygota</taxon>
        <taxon>Neoptera</taxon>
        <taxon>Endopterygota</taxon>
        <taxon>Coleoptera</taxon>
        <taxon>Polyphaga</taxon>
        <taxon>Cucujiformia</taxon>
        <taxon>Tenebrionidae</taxon>
        <taxon>Zophobas</taxon>
    </lineage>
</organism>
<dbReference type="EMBL" id="JALNTZ010000001">
    <property type="protein sequence ID" value="KAJ3665796.1"/>
    <property type="molecule type" value="Genomic_DNA"/>
</dbReference>
<dbReference type="Proteomes" id="UP001168821">
    <property type="component" value="Unassembled WGS sequence"/>
</dbReference>
<dbReference type="PANTHER" id="PTHR21402">
    <property type="entry name" value="GAMETOCYTE SPECIFIC FACTOR 1-RELATED"/>
    <property type="match status" value="1"/>
</dbReference>
<feature type="compositionally biased region" description="Polar residues" evidence="4">
    <location>
        <begin position="141"/>
        <end position="150"/>
    </location>
</feature>
<feature type="region of interest" description="Disordered" evidence="4">
    <location>
        <begin position="138"/>
        <end position="208"/>
    </location>
</feature>
<keyword evidence="2" id="KW-0863">Zinc-finger</keyword>
<dbReference type="InterPro" id="IPR022776">
    <property type="entry name" value="TRM13/UPF0224_CHHC_Znf_dom"/>
</dbReference>
<gene>
    <name evidence="6" type="ORF">Zmor_001270</name>
    <name evidence="7" type="ORF">Zmor_001272</name>
</gene>
<dbReference type="PROSITE" id="PS51800">
    <property type="entry name" value="ZF_CHHC_U11_48K"/>
    <property type="match status" value="2"/>
</dbReference>
<evidence type="ECO:0000256" key="3">
    <source>
        <dbReference type="ARBA" id="ARBA00022833"/>
    </source>
</evidence>
<name>A0AA38MRU2_9CUCU</name>
<keyword evidence="8" id="KW-1185">Reference proteome</keyword>
<evidence type="ECO:0000313" key="6">
    <source>
        <dbReference type="EMBL" id="KAJ3665796.1"/>
    </source>
</evidence>
<dbReference type="InterPro" id="IPR036236">
    <property type="entry name" value="Znf_C2H2_sf"/>
</dbReference>
<evidence type="ECO:0000259" key="5">
    <source>
        <dbReference type="PROSITE" id="PS51800"/>
    </source>
</evidence>
<keyword evidence="3" id="KW-0862">Zinc</keyword>
<sequence length="208" mass="24792">MEDLYDPEEKILCPYNSAHHIRRCKMSFHLVKCKKNYGEQKMVPCDFNSTHMVPEPELRYHHQNCEDRKKIEAQIVESQMKTESRFPIPVLDCPTDESWDHDNAPTYDPKKYTETHDVLRQLNVESGAKRKNFRLNERQRFNNLSEQNIVSPPAPKPETRRLPTHHRVAIVEEERDRSDPESFRQAVRSRRMYRQHSESDTTNSENMQ</sequence>
<keyword evidence="1" id="KW-0479">Metal-binding</keyword>
<dbReference type="GO" id="GO:0008270">
    <property type="term" value="F:zinc ion binding"/>
    <property type="evidence" value="ECO:0007669"/>
    <property type="project" value="UniProtKB-KW"/>
</dbReference>
<dbReference type="InterPro" id="IPR051591">
    <property type="entry name" value="UPF0224_FAM112_RNA_Proc"/>
</dbReference>
<feature type="domain" description="CHHC U11-48K-type" evidence="5">
    <location>
        <begin position="42"/>
        <end position="69"/>
    </location>
</feature>
<feature type="domain" description="CHHC U11-48K-type" evidence="5">
    <location>
        <begin position="10"/>
        <end position="37"/>
    </location>
</feature>
<dbReference type="AlphaFoldDB" id="A0AA38MRU2"/>
<proteinExistence type="predicted"/>
<evidence type="ECO:0000256" key="1">
    <source>
        <dbReference type="ARBA" id="ARBA00022723"/>
    </source>
</evidence>
<dbReference type="SUPFAM" id="SSF57667">
    <property type="entry name" value="beta-beta-alpha zinc fingers"/>
    <property type="match status" value="1"/>
</dbReference>
<evidence type="ECO:0000256" key="4">
    <source>
        <dbReference type="SAM" id="MobiDB-lite"/>
    </source>
</evidence>
<dbReference type="PANTHER" id="PTHR21402:SF5">
    <property type="entry name" value="GAMETOCYTE SPECIFIC FACTOR 1"/>
    <property type="match status" value="1"/>
</dbReference>
<accession>A0AA38MRU2</accession>
<dbReference type="EMBL" id="JALNTZ010000001">
    <property type="protein sequence ID" value="KAJ3665798.1"/>
    <property type="molecule type" value="Genomic_DNA"/>
</dbReference>
<evidence type="ECO:0000256" key="2">
    <source>
        <dbReference type="ARBA" id="ARBA00022771"/>
    </source>
</evidence>
<dbReference type="Pfam" id="PF05253">
    <property type="entry name" value="zf-U11-48K"/>
    <property type="match status" value="2"/>
</dbReference>
<reference evidence="6" key="1">
    <citation type="journal article" date="2023" name="G3 (Bethesda)">
        <title>Whole genome assemblies of Zophobas morio and Tenebrio molitor.</title>
        <authorList>
            <person name="Kaur S."/>
            <person name="Stinson S.A."/>
            <person name="diCenzo G.C."/>
        </authorList>
    </citation>
    <scope>NUCLEOTIDE SEQUENCE</scope>
    <source>
        <strain evidence="6">QUZm001</strain>
    </source>
</reference>
<evidence type="ECO:0000313" key="8">
    <source>
        <dbReference type="Proteomes" id="UP001168821"/>
    </source>
</evidence>
<comment type="caution">
    <text evidence="6">The sequence shown here is derived from an EMBL/GenBank/DDBJ whole genome shotgun (WGS) entry which is preliminary data.</text>
</comment>